<gene>
    <name evidence="2" type="ORF">SAMN05444695_104228</name>
</gene>
<keyword evidence="3" id="KW-1185">Reference proteome</keyword>
<dbReference type="PANTHER" id="PTHR24094">
    <property type="entry name" value="SECRETED PROTEIN"/>
    <property type="match status" value="1"/>
</dbReference>
<dbReference type="RefSeq" id="WP_083342993.1">
    <property type="nucleotide sequence ID" value="NZ_CP048813.1"/>
</dbReference>
<dbReference type="EMBL" id="FNDN01000004">
    <property type="protein sequence ID" value="SDH98772.1"/>
    <property type="molecule type" value="Genomic_DNA"/>
</dbReference>
<dbReference type="Proteomes" id="UP000183263">
    <property type="component" value="Unassembled WGS sequence"/>
</dbReference>
<sequence>MTGSTRRRPAAYFLAGITIAISGCAGLADEPVDVAVPPPAAAADAVIPPPPPEQSVAAALDGLATLEIKGRAPKTGYDRALFGQRWSDDVNVDGGRNGCDTRNDILQRDLDDITFRPGTRDCVVATGTLHDPYTGSRIDFVRGERTSEAVQIDHVVALSDAWQKGAQQLDAQTRADFANDPLNLRAVDGPTNQRKGDGDAATWLPPNRAFRCTYVADQVAVKARYRLWVTQAEHDAIAGILSGCTGAELPPAPEPLPDPAPAPAEPASEVYYPHCAAARAAGVAPIHRGSPGYRPGLDGDGDGIACE</sequence>
<dbReference type="AlphaFoldDB" id="A0A1G8GWK3"/>
<proteinExistence type="predicted"/>
<dbReference type="InterPro" id="IPR008613">
    <property type="entry name" value="Excalibur_Ca-bd_domain"/>
</dbReference>
<accession>A0A1G8GWK3</accession>
<reference evidence="2 3" key="1">
    <citation type="submission" date="2016-10" db="EMBL/GenBank/DDBJ databases">
        <authorList>
            <person name="de Groot N.N."/>
        </authorList>
    </citation>
    <scope>NUCLEOTIDE SEQUENCE [LARGE SCALE GENOMIC DNA]</scope>
    <source>
        <strain evidence="2 3">DSM 44892</strain>
    </source>
</reference>
<organism evidence="2 3">
    <name type="scientific">Rhodococcus triatomae</name>
    <dbReference type="NCBI Taxonomy" id="300028"/>
    <lineage>
        <taxon>Bacteria</taxon>
        <taxon>Bacillati</taxon>
        <taxon>Actinomycetota</taxon>
        <taxon>Actinomycetes</taxon>
        <taxon>Mycobacteriales</taxon>
        <taxon>Nocardiaceae</taxon>
        <taxon>Rhodococcus</taxon>
    </lineage>
</organism>
<evidence type="ECO:0000313" key="3">
    <source>
        <dbReference type="Proteomes" id="UP000183263"/>
    </source>
</evidence>
<dbReference type="InterPro" id="IPR011089">
    <property type="entry name" value="GmrSD_C"/>
</dbReference>
<protein>
    <submittedName>
        <fullName evidence="2">Excalibur calcium-binding domain-containing protein</fullName>
    </submittedName>
</protein>
<dbReference type="OrthoDB" id="5196645at2"/>
<dbReference type="PANTHER" id="PTHR24094:SF15">
    <property type="entry name" value="AMP-DEPENDENT SYNTHETASE_LIGASE DOMAIN-CONTAINING PROTEIN-RELATED"/>
    <property type="match status" value="1"/>
</dbReference>
<feature type="domain" description="Excalibur calcium-binding" evidence="1">
    <location>
        <begin position="271"/>
        <end position="307"/>
    </location>
</feature>
<dbReference type="SMART" id="SM00894">
    <property type="entry name" value="Excalibur"/>
    <property type="match status" value="1"/>
</dbReference>
<dbReference type="PROSITE" id="PS51257">
    <property type="entry name" value="PROKAR_LIPOPROTEIN"/>
    <property type="match status" value="1"/>
</dbReference>
<dbReference type="Pfam" id="PF07510">
    <property type="entry name" value="GmrSD_C"/>
    <property type="match status" value="1"/>
</dbReference>
<name>A0A1G8GWK3_9NOCA</name>
<dbReference type="Pfam" id="PF05901">
    <property type="entry name" value="Excalibur"/>
    <property type="match status" value="1"/>
</dbReference>
<evidence type="ECO:0000313" key="2">
    <source>
        <dbReference type="EMBL" id="SDH98772.1"/>
    </source>
</evidence>
<evidence type="ECO:0000259" key="1">
    <source>
        <dbReference type="SMART" id="SM00894"/>
    </source>
</evidence>